<name>A0A0F7L585_9VIRU</name>
<proteinExistence type="predicted"/>
<evidence type="ECO:0000313" key="2">
    <source>
        <dbReference type="EMBL" id="AKH47090.1"/>
    </source>
</evidence>
<organism evidence="2">
    <name type="scientific">uncultured marine virus</name>
    <dbReference type="NCBI Taxonomy" id="186617"/>
    <lineage>
        <taxon>Viruses</taxon>
        <taxon>environmental samples</taxon>
    </lineage>
</organism>
<accession>A0A0F7L585</accession>
<evidence type="ECO:0000256" key="1">
    <source>
        <dbReference type="SAM" id="MobiDB-lite"/>
    </source>
</evidence>
<protein>
    <submittedName>
        <fullName evidence="2">Uncharacterized protein</fullName>
    </submittedName>
</protein>
<dbReference type="EMBL" id="KR029589">
    <property type="protein sequence ID" value="AKH47090.1"/>
    <property type="molecule type" value="Genomic_DNA"/>
</dbReference>
<reference evidence="2" key="1">
    <citation type="journal article" date="2015" name="Front. Microbiol.">
        <title>Combining genomic sequencing methods to explore viral diversity and reveal potential virus-host interactions.</title>
        <authorList>
            <person name="Chow C.E."/>
            <person name="Winget D.M."/>
            <person name="White R.A.III."/>
            <person name="Hallam S.J."/>
            <person name="Suttle C.A."/>
        </authorList>
    </citation>
    <scope>NUCLEOTIDE SEQUENCE</scope>
    <source>
        <strain evidence="2">Anoxic2_5</strain>
    </source>
</reference>
<reference evidence="2" key="2">
    <citation type="submission" date="2015-03" db="EMBL/GenBank/DDBJ databases">
        <authorList>
            <person name="Chow C.-E.T."/>
            <person name="Winget D.M."/>
            <person name="White R.A.III."/>
            <person name="Hallam S.J."/>
            <person name="Suttle C.A."/>
        </authorList>
    </citation>
    <scope>NUCLEOTIDE SEQUENCE</scope>
    <source>
        <strain evidence="2">Anoxic2_5</strain>
    </source>
</reference>
<sequence>MVHSRVRLGVYVPRTVTRGLPLPTGSPAMMPRYSTLIACPPRTGPRAPAPVAGTGPASALAGCGPRPRP</sequence>
<feature type="region of interest" description="Disordered" evidence="1">
    <location>
        <begin position="44"/>
        <end position="69"/>
    </location>
</feature>